<feature type="site" description="Interaction with DNA" evidence="10">
    <location>
        <position position="301"/>
    </location>
</feature>
<dbReference type="InterPro" id="IPR013825">
    <property type="entry name" value="Topo_IA_cen_sub2"/>
</dbReference>
<keyword evidence="5" id="KW-0862">Zinc</keyword>
<dbReference type="GO" id="GO:0003677">
    <property type="term" value="F:DNA binding"/>
    <property type="evidence" value="ECO:0007669"/>
    <property type="project" value="UniProtKB-KW"/>
</dbReference>
<dbReference type="InterPro" id="IPR013498">
    <property type="entry name" value="Topo_IA_Znf"/>
</dbReference>
<feature type="site" description="Interaction with DNA" evidence="10">
    <location>
        <position position="140"/>
    </location>
</feature>
<reference evidence="14 15" key="1">
    <citation type="submission" date="2016-10" db="EMBL/GenBank/DDBJ databases">
        <authorList>
            <person name="de Groot N.N."/>
        </authorList>
    </citation>
    <scope>NUCLEOTIDE SEQUENCE [LARGE SCALE GENOMIC DNA]</scope>
    <source>
        <strain evidence="14 15">ASO4-2</strain>
    </source>
</reference>
<comment type="function">
    <text evidence="10">Releases the supercoiling and torsional tension of DNA, which is introduced during the DNA replication and transcription, by transiently cleaving and rejoining one strand of the DNA duplex. Introduces a single-strand break via transesterification at a target site in duplex DNA. The scissile phosphodiester is attacked by the catalytic tyrosine of the enzyme, resulting in the formation of a DNA-(5'-phosphotyrosyl)-enzyme intermediate and the expulsion of a 3'-OH DNA strand. The free DNA strand then undergoes passage around the unbroken strand, thus removing DNA supercoils. Finally, in the religation step, the DNA 3'-OH attacks the covalent intermediate to expel the active-site tyrosine and restore the DNA phosphodiester backbone.</text>
</comment>
<dbReference type="RefSeq" id="WP_092123868.1">
    <property type="nucleotide sequence ID" value="NZ_FMXO01000024.1"/>
</dbReference>
<dbReference type="EC" id="5.6.2.1" evidence="10"/>
<dbReference type="InterPro" id="IPR013497">
    <property type="entry name" value="Topo_IA_cen"/>
</dbReference>
<dbReference type="PROSITE" id="PS50880">
    <property type="entry name" value="TOPRIM"/>
    <property type="match status" value="1"/>
</dbReference>
<evidence type="ECO:0000313" key="15">
    <source>
        <dbReference type="Proteomes" id="UP000198771"/>
    </source>
</evidence>
<dbReference type="InterPro" id="IPR005733">
    <property type="entry name" value="TopoI_bac-type"/>
</dbReference>
<keyword evidence="4" id="KW-0863">Zinc-finger</keyword>
<dbReference type="EMBL" id="FMXO01000024">
    <property type="protein sequence ID" value="SDB61218.1"/>
    <property type="molecule type" value="Genomic_DNA"/>
</dbReference>
<dbReference type="Pfam" id="PF01751">
    <property type="entry name" value="Toprim"/>
    <property type="match status" value="1"/>
</dbReference>
<dbReference type="SUPFAM" id="SSF56712">
    <property type="entry name" value="Prokaryotic type I DNA topoisomerase"/>
    <property type="match status" value="1"/>
</dbReference>
<evidence type="ECO:0000259" key="13">
    <source>
        <dbReference type="PROSITE" id="PS52039"/>
    </source>
</evidence>
<dbReference type="AlphaFoldDB" id="A0A1G6EUY9"/>
<evidence type="ECO:0000256" key="8">
    <source>
        <dbReference type="ARBA" id="ARBA00023125"/>
    </source>
</evidence>
<keyword evidence="9 10" id="KW-0413">Isomerase</keyword>
<feature type="active site" description="O-(5'-phospho-DNA)-tyrosine intermediate" evidence="10">
    <location>
        <position position="299"/>
    </location>
</feature>
<dbReference type="PROSITE" id="PS00396">
    <property type="entry name" value="TOPO_IA_1"/>
    <property type="match status" value="1"/>
</dbReference>
<dbReference type="InterPro" id="IPR028612">
    <property type="entry name" value="Topoisom_1_IA"/>
</dbReference>
<evidence type="ECO:0000256" key="3">
    <source>
        <dbReference type="ARBA" id="ARBA00022723"/>
    </source>
</evidence>
<feature type="site" description="Interaction with DNA" evidence="10">
    <location>
        <position position="148"/>
    </location>
</feature>
<dbReference type="CDD" id="cd03363">
    <property type="entry name" value="TOPRIM_TopoIA_TopoI"/>
    <property type="match status" value="1"/>
</dbReference>
<feature type="site" description="Interaction with DNA" evidence="10">
    <location>
        <position position="155"/>
    </location>
</feature>
<evidence type="ECO:0000313" key="14">
    <source>
        <dbReference type="EMBL" id="SDB61218.1"/>
    </source>
</evidence>
<organism evidence="14 15">
    <name type="scientific">Desulfonatronum thiosulfatophilum</name>
    <dbReference type="NCBI Taxonomy" id="617002"/>
    <lineage>
        <taxon>Bacteria</taxon>
        <taxon>Pseudomonadati</taxon>
        <taxon>Thermodesulfobacteriota</taxon>
        <taxon>Desulfovibrionia</taxon>
        <taxon>Desulfovibrionales</taxon>
        <taxon>Desulfonatronaceae</taxon>
        <taxon>Desulfonatronum</taxon>
    </lineage>
</organism>
<dbReference type="PROSITE" id="PS52039">
    <property type="entry name" value="TOPO_IA_2"/>
    <property type="match status" value="1"/>
</dbReference>
<dbReference type="GO" id="GO:0005694">
    <property type="term" value="C:chromosome"/>
    <property type="evidence" value="ECO:0007669"/>
    <property type="project" value="InterPro"/>
</dbReference>
<keyword evidence="6" id="KW-0460">Magnesium</keyword>
<dbReference type="InterPro" id="IPR023406">
    <property type="entry name" value="Topo_IA_AS"/>
</dbReference>
<proteinExistence type="inferred from homology"/>
<feature type="domain" description="Topo IA-type catalytic" evidence="13">
    <location>
        <begin position="129"/>
        <end position="555"/>
    </location>
</feature>
<evidence type="ECO:0000256" key="5">
    <source>
        <dbReference type="ARBA" id="ARBA00022833"/>
    </source>
</evidence>
<evidence type="ECO:0000256" key="6">
    <source>
        <dbReference type="ARBA" id="ARBA00022842"/>
    </source>
</evidence>
<dbReference type="CDD" id="cd00186">
    <property type="entry name" value="TOP1Ac"/>
    <property type="match status" value="1"/>
</dbReference>
<gene>
    <name evidence="10" type="primary">topA</name>
    <name evidence="14" type="ORF">SAMN05660653_03176</name>
</gene>
<dbReference type="SMART" id="SM00437">
    <property type="entry name" value="TOP1Ac"/>
    <property type="match status" value="1"/>
</dbReference>
<dbReference type="GO" id="GO:0006265">
    <property type="term" value="P:DNA topological change"/>
    <property type="evidence" value="ECO:0007669"/>
    <property type="project" value="UniProtKB-UniRule"/>
</dbReference>
<dbReference type="InterPro" id="IPR013826">
    <property type="entry name" value="Topo_IA_cen_sub3"/>
</dbReference>
<dbReference type="InterPro" id="IPR023405">
    <property type="entry name" value="Topo_IA_core_domain"/>
</dbReference>
<dbReference type="Proteomes" id="UP000198771">
    <property type="component" value="Unassembled WGS sequence"/>
</dbReference>
<dbReference type="InterPro" id="IPR006171">
    <property type="entry name" value="TOPRIM_dom"/>
</dbReference>
<dbReference type="SUPFAM" id="SSF57783">
    <property type="entry name" value="Zinc beta-ribbon"/>
    <property type="match status" value="2"/>
</dbReference>
<feature type="compositionally biased region" description="Basic residues" evidence="11">
    <location>
        <begin position="792"/>
        <end position="811"/>
    </location>
</feature>
<feature type="compositionally biased region" description="Low complexity" evidence="11">
    <location>
        <begin position="773"/>
        <end position="791"/>
    </location>
</feature>
<comment type="similarity">
    <text evidence="2 10">Belongs to the type IA topoisomerase family.</text>
</comment>
<keyword evidence="7 10" id="KW-0799">Topoisomerase</keyword>
<comment type="subunit">
    <text evidence="10">Monomer.</text>
</comment>
<dbReference type="SMART" id="SM00493">
    <property type="entry name" value="TOPRIM"/>
    <property type="match status" value="1"/>
</dbReference>
<dbReference type="PANTHER" id="PTHR42785:SF1">
    <property type="entry name" value="DNA TOPOISOMERASE"/>
    <property type="match status" value="1"/>
</dbReference>
<protein>
    <recommendedName>
        <fullName evidence="10">DNA topoisomerase 1</fullName>
        <ecNumber evidence="10">5.6.2.1</ecNumber>
    </recommendedName>
    <alternativeName>
        <fullName evidence="10">DNA topoisomerase I</fullName>
    </alternativeName>
</protein>
<dbReference type="Pfam" id="PF01131">
    <property type="entry name" value="Topoisom_bac"/>
    <property type="match status" value="1"/>
</dbReference>
<dbReference type="InterPro" id="IPR034149">
    <property type="entry name" value="TOPRIM_TopoI"/>
</dbReference>
<dbReference type="Gene3D" id="1.10.290.10">
    <property type="entry name" value="Topoisomerase I, domain 4"/>
    <property type="match status" value="1"/>
</dbReference>
<dbReference type="Gene3D" id="2.70.20.10">
    <property type="entry name" value="Topoisomerase I, domain 3"/>
    <property type="match status" value="1"/>
</dbReference>
<evidence type="ECO:0000256" key="1">
    <source>
        <dbReference type="ARBA" id="ARBA00000213"/>
    </source>
</evidence>
<sequence>MNKHLIIVESPAKVKTIKKFLGPGYEVGSSVGHVRDLPKKVLGVDEEADFAPDYEIIPGKQKVVSQLKKLAAQADQIYLAPDPDREGEAIAWHVAELIKDANPRIKRIQFNEITPRAVREALEHPRTLNLDLFNAQQARRVLDRLVGYKLSPLLWQKVKRGISAGRVQSVALRLIVDRERERQVFEPKEYWVFKVKLEAGAGAVIEADLWKVSGKKPDIGSADQARELEAAVTNASFIIESVDEKERQRQSGPPFITSTLQQEASRRFSYPAKRTMSLAQRLYEGVELGDRGIQALITYMRTDSVRISPDAIKEVRELIQSKYGQDYCPETERYFKSRKSAQEAHEAIRPVDVTITPEMVQSYLPRDMYQLYKLIWSRFVASQMTPARFWDTTVTVAADKTQWRVKGERLIFPGYLAVYGGAEAEKSQELPPLTPEQRLALQEVLKEQKFTQPPPRYSEASLIRELEEKGIGRPSTYAQIISTLLDREYVTQVERQFIPMELGYVVTDQLAEHFVRLMDVDFTAQMEESLDQVAEGRQDWVQLMRNFTGDFYPVLDKAKKDMAAVKGGIDAGMPCPECTKPLMVKFGKAGAFLACSGYPDCSFTGNFTRDDSGKIKTIEKLPKEELVKVGTCPDCGGDVVLKKARTGSRFYACASYPKCKYTKSYSTGVACPAQGCSGDLVERSSRFGKMFFSCSLYPECTTAMPAPPVPQPCPKCDFPIMLRRYTEKRGNYLSCPVKECRHFIPVAEAPEETEGPLPDFSEPTPAKEKPAKKTSAAKTKAAAKSTTTKTAKTTKAKPKTATKPKTTRKSKTAAEQEKSE</sequence>
<dbReference type="GO" id="GO:0008270">
    <property type="term" value="F:zinc ion binding"/>
    <property type="evidence" value="ECO:0007669"/>
    <property type="project" value="UniProtKB-KW"/>
</dbReference>
<feature type="region of interest" description="Disordered" evidence="11">
    <location>
        <begin position="751"/>
        <end position="820"/>
    </location>
</feature>
<dbReference type="PRINTS" id="PR00417">
    <property type="entry name" value="PRTPISMRASEI"/>
</dbReference>
<dbReference type="Gene3D" id="3.40.50.140">
    <property type="match status" value="1"/>
</dbReference>
<dbReference type="GO" id="GO:0003917">
    <property type="term" value="F:DNA topoisomerase type I (single strand cut, ATP-independent) activity"/>
    <property type="evidence" value="ECO:0007669"/>
    <property type="project" value="UniProtKB-UniRule"/>
</dbReference>
<feature type="domain" description="Toprim" evidence="12">
    <location>
        <begin position="3"/>
        <end position="113"/>
    </location>
</feature>
<dbReference type="STRING" id="617002.SAMN05660653_03176"/>
<feature type="region of interest" description="Interaction with DNA" evidence="10">
    <location>
        <begin position="163"/>
        <end position="168"/>
    </location>
</feature>
<evidence type="ECO:0000256" key="2">
    <source>
        <dbReference type="ARBA" id="ARBA00009446"/>
    </source>
</evidence>
<dbReference type="Gene3D" id="3.30.65.10">
    <property type="entry name" value="Bacterial Topoisomerase I, domain 1"/>
    <property type="match status" value="3"/>
</dbReference>
<feature type="site" description="Interaction with DNA" evidence="10">
    <location>
        <position position="33"/>
    </location>
</feature>
<evidence type="ECO:0000256" key="10">
    <source>
        <dbReference type="HAMAP-Rule" id="MF_00952"/>
    </source>
</evidence>
<dbReference type="PANTHER" id="PTHR42785">
    <property type="entry name" value="DNA TOPOISOMERASE, TYPE IA, CORE"/>
    <property type="match status" value="1"/>
</dbReference>
<evidence type="ECO:0000256" key="11">
    <source>
        <dbReference type="SAM" id="MobiDB-lite"/>
    </source>
</evidence>
<name>A0A1G6EUY9_9BACT</name>
<keyword evidence="3" id="KW-0479">Metal-binding</keyword>
<evidence type="ECO:0000259" key="12">
    <source>
        <dbReference type="PROSITE" id="PS50880"/>
    </source>
</evidence>
<dbReference type="HAMAP" id="MF_00952">
    <property type="entry name" value="Topoisom_1_prok"/>
    <property type="match status" value="1"/>
</dbReference>
<accession>A0A1G6EUY9</accession>
<dbReference type="InterPro" id="IPR003601">
    <property type="entry name" value="Topo_IA_2"/>
</dbReference>
<dbReference type="Gene3D" id="1.10.460.10">
    <property type="entry name" value="Topoisomerase I, domain 2"/>
    <property type="match status" value="1"/>
</dbReference>
<dbReference type="InterPro" id="IPR013824">
    <property type="entry name" value="Topo_IA_cen_sub1"/>
</dbReference>
<keyword evidence="15" id="KW-1185">Reference proteome</keyword>
<feature type="site" description="Interaction with DNA" evidence="10">
    <location>
        <position position="143"/>
    </location>
</feature>
<dbReference type="Pfam" id="PF01396">
    <property type="entry name" value="Zn_ribbon_Top1"/>
    <property type="match status" value="4"/>
</dbReference>
<dbReference type="InterPro" id="IPR000380">
    <property type="entry name" value="Topo_IA"/>
</dbReference>
<dbReference type="NCBIfam" id="TIGR01051">
    <property type="entry name" value="topA_bact"/>
    <property type="match status" value="1"/>
</dbReference>
<evidence type="ECO:0000256" key="9">
    <source>
        <dbReference type="ARBA" id="ARBA00023235"/>
    </source>
</evidence>
<evidence type="ECO:0000256" key="4">
    <source>
        <dbReference type="ARBA" id="ARBA00022771"/>
    </source>
</evidence>
<dbReference type="SMART" id="SM00436">
    <property type="entry name" value="TOP1Bc"/>
    <property type="match status" value="1"/>
</dbReference>
<dbReference type="OrthoDB" id="9804262at2"/>
<feature type="site" description="Interaction with DNA" evidence="10">
    <location>
        <position position="139"/>
    </location>
</feature>
<comment type="catalytic activity">
    <reaction evidence="1 10">
        <text>ATP-independent breakage of single-stranded DNA, followed by passage and rejoining.</text>
        <dbReference type="EC" id="5.6.2.1"/>
    </reaction>
</comment>
<keyword evidence="8 10" id="KW-0238">DNA-binding</keyword>
<dbReference type="InterPro" id="IPR003602">
    <property type="entry name" value="Topo_IA_DNA-bd_dom"/>
</dbReference>
<evidence type="ECO:0000256" key="7">
    <source>
        <dbReference type="ARBA" id="ARBA00023029"/>
    </source>
</evidence>
<feature type="site" description="Interaction with DNA" evidence="10">
    <location>
        <position position="487"/>
    </location>
</feature>